<feature type="transmembrane region" description="Helical" evidence="1">
    <location>
        <begin position="137"/>
        <end position="159"/>
    </location>
</feature>
<keyword evidence="1" id="KW-1133">Transmembrane helix</keyword>
<dbReference type="AlphaFoldDB" id="A0A2S8GMC8"/>
<dbReference type="EMBL" id="PUHZ01000014">
    <property type="protein sequence ID" value="PQO45597.1"/>
    <property type="molecule type" value="Genomic_DNA"/>
</dbReference>
<comment type="caution">
    <text evidence="2">The sequence shown here is derived from an EMBL/GenBank/DDBJ whole genome shotgun (WGS) entry which is preliminary data.</text>
</comment>
<dbReference type="InterPro" id="IPR046487">
    <property type="entry name" value="DUF6580"/>
</dbReference>
<sequence length="227" mass="24758">MLNPNRTAPSRTNSPRIWMVVGACLVFGVLMKLLPYLLTAAGYQAELSSTYPWSFTPMLAICLFAGAMLADRWVSCWVLLGSLLLSDFAIWGITGHFNWAFYPTLPVNYCCFLAIAVLGDSTLAASLSGGRVWGKSLMFGLAASIAYFLVTNFVSWISLPEYTKDLSGLVQCYTLAIPFYRNTLLGTLIYTAIFFSPAMLHEIAGLRQASRVGDSAGNESTSQAASR</sequence>
<keyword evidence="1" id="KW-0812">Transmembrane</keyword>
<keyword evidence="1" id="KW-0472">Membrane</keyword>
<evidence type="ECO:0000313" key="2">
    <source>
        <dbReference type="EMBL" id="PQO45597.1"/>
    </source>
</evidence>
<name>A0A2S8GMC8_9BACT</name>
<feature type="transmembrane region" description="Helical" evidence="1">
    <location>
        <begin position="179"/>
        <end position="200"/>
    </location>
</feature>
<evidence type="ECO:0000256" key="1">
    <source>
        <dbReference type="SAM" id="Phobius"/>
    </source>
</evidence>
<organism evidence="2 3">
    <name type="scientific">Blastopirellula marina</name>
    <dbReference type="NCBI Taxonomy" id="124"/>
    <lineage>
        <taxon>Bacteria</taxon>
        <taxon>Pseudomonadati</taxon>
        <taxon>Planctomycetota</taxon>
        <taxon>Planctomycetia</taxon>
        <taxon>Pirellulales</taxon>
        <taxon>Pirellulaceae</taxon>
        <taxon>Blastopirellula</taxon>
    </lineage>
</organism>
<gene>
    <name evidence="2" type="ORF">C5Y93_14245</name>
</gene>
<dbReference type="OrthoDB" id="9806699at2"/>
<feature type="transmembrane region" description="Helical" evidence="1">
    <location>
        <begin position="106"/>
        <end position="125"/>
    </location>
</feature>
<reference evidence="2 3" key="1">
    <citation type="submission" date="2018-02" db="EMBL/GenBank/DDBJ databases">
        <title>Comparative genomes isolates from brazilian mangrove.</title>
        <authorList>
            <person name="Araujo J.E."/>
            <person name="Taketani R.G."/>
            <person name="Silva M.C.P."/>
            <person name="Loureco M.V."/>
            <person name="Andreote F.D."/>
        </authorList>
    </citation>
    <scope>NUCLEOTIDE SEQUENCE [LARGE SCALE GENOMIC DNA]</scope>
    <source>
        <strain evidence="2 3">Nap-Phe MGV</strain>
    </source>
</reference>
<dbReference type="RefSeq" id="WP_105336088.1">
    <property type="nucleotide sequence ID" value="NZ_PUHZ01000014.1"/>
</dbReference>
<feature type="transmembrane region" description="Helical" evidence="1">
    <location>
        <begin position="77"/>
        <end position="94"/>
    </location>
</feature>
<dbReference type="Proteomes" id="UP000237819">
    <property type="component" value="Unassembled WGS sequence"/>
</dbReference>
<proteinExistence type="predicted"/>
<protein>
    <submittedName>
        <fullName evidence="2">Uncharacterized protein</fullName>
    </submittedName>
</protein>
<dbReference type="Pfam" id="PF20221">
    <property type="entry name" value="DUF6580"/>
    <property type="match status" value="1"/>
</dbReference>
<feature type="transmembrane region" description="Helical" evidence="1">
    <location>
        <begin position="17"/>
        <end position="38"/>
    </location>
</feature>
<feature type="transmembrane region" description="Helical" evidence="1">
    <location>
        <begin position="50"/>
        <end position="70"/>
    </location>
</feature>
<evidence type="ECO:0000313" key="3">
    <source>
        <dbReference type="Proteomes" id="UP000237819"/>
    </source>
</evidence>
<accession>A0A2S8GMC8</accession>